<protein>
    <submittedName>
        <fullName evidence="2">Endonuclease-reverse transcriptase</fullName>
    </submittedName>
</protein>
<accession>A0AAW1HW78</accession>
<name>A0AAW1HW78_POPJA</name>
<dbReference type="SUPFAM" id="SSF56219">
    <property type="entry name" value="DNase I-like"/>
    <property type="match status" value="1"/>
</dbReference>
<evidence type="ECO:0000313" key="3">
    <source>
        <dbReference type="Proteomes" id="UP001458880"/>
    </source>
</evidence>
<dbReference type="AlphaFoldDB" id="A0AAW1HW78"/>
<sequence length="93" mass="10974">MWGSLFTDKRGEYLMEWAAELNLSVMSVGDTPTFEREGRESSFIDITWATEGMVNRVSNWKILTGEVYTYHRHIYFDVETDEKNPENKTKIHH</sequence>
<evidence type="ECO:0000313" key="2">
    <source>
        <dbReference type="EMBL" id="KAK9681068.1"/>
    </source>
</evidence>
<dbReference type="InterPro" id="IPR036691">
    <property type="entry name" value="Endo/exonu/phosph_ase_sf"/>
</dbReference>
<dbReference type="Proteomes" id="UP001458880">
    <property type="component" value="Unassembled WGS sequence"/>
</dbReference>
<comment type="caution">
    <text evidence="2">The sequence shown here is derived from an EMBL/GenBank/DDBJ whole genome shotgun (WGS) entry which is preliminary data.</text>
</comment>
<dbReference type="GO" id="GO:0004519">
    <property type="term" value="F:endonuclease activity"/>
    <property type="evidence" value="ECO:0007669"/>
    <property type="project" value="UniProtKB-KW"/>
</dbReference>
<keyword evidence="2" id="KW-0540">Nuclease</keyword>
<organism evidence="2 3">
    <name type="scientific">Popillia japonica</name>
    <name type="common">Japanese beetle</name>
    <dbReference type="NCBI Taxonomy" id="7064"/>
    <lineage>
        <taxon>Eukaryota</taxon>
        <taxon>Metazoa</taxon>
        <taxon>Ecdysozoa</taxon>
        <taxon>Arthropoda</taxon>
        <taxon>Hexapoda</taxon>
        <taxon>Insecta</taxon>
        <taxon>Pterygota</taxon>
        <taxon>Neoptera</taxon>
        <taxon>Endopterygota</taxon>
        <taxon>Coleoptera</taxon>
        <taxon>Polyphaga</taxon>
        <taxon>Scarabaeiformia</taxon>
        <taxon>Scarabaeidae</taxon>
        <taxon>Rutelinae</taxon>
        <taxon>Popillia</taxon>
    </lineage>
</organism>
<reference evidence="2 3" key="1">
    <citation type="journal article" date="2024" name="BMC Genomics">
        <title>De novo assembly and annotation of Popillia japonica's genome with initial clues to its potential as an invasive pest.</title>
        <authorList>
            <person name="Cucini C."/>
            <person name="Boschi S."/>
            <person name="Funari R."/>
            <person name="Cardaioli E."/>
            <person name="Iannotti N."/>
            <person name="Marturano G."/>
            <person name="Paoli F."/>
            <person name="Bruttini M."/>
            <person name="Carapelli A."/>
            <person name="Frati F."/>
            <person name="Nardi F."/>
        </authorList>
    </citation>
    <scope>NUCLEOTIDE SEQUENCE [LARGE SCALE GENOMIC DNA]</scope>
    <source>
        <strain evidence="2">DMR45628</strain>
    </source>
</reference>
<gene>
    <name evidence="2" type="ORF">QE152_g38597</name>
</gene>
<keyword evidence="3" id="KW-1185">Reference proteome</keyword>
<proteinExistence type="predicted"/>
<evidence type="ECO:0000259" key="1">
    <source>
        <dbReference type="Pfam" id="PF14529"/>
    </source>
</evidence>
<dbReference type="EMBL" id="JASPKY010000850">
    <property type="protein sequence ID" value="KAK9681068.1"/>
    <property type="molecule type" value="Genomic_DNA"/>
</dbReference>
<dbReference type="InterPro" id="IPR005135">
    <property type="entry name" value="Endo/exonuclease/phosphatase"/>
</dbReference>
<keyword evidence="2" id="KW-0255">Endonuclease</keyword>
<dbReference type="Pfam" id="PF14529">
    <property type="entry name" value="Exo_endo_phos_2"/>
    <property type="match status" value="1"/>
</dbReference>
<dbReference type="Gene3D" id="3.60.10.10">
    <property type="entry name" value="Endonuclease/exonuclease/phosphatase"/>
    <property type="match status" value="1"/>
</dbReference>
<feature type="domain" description="Endonuclease/exonuclease/phosphatase" evidence="1">
    <location>
        <begin position="1"/>
        <end position="74"/>
    </location>
</feature>
<keyword evidence="2" id="KW-0378">Hydrolase</keyword>